<dbReference type="InterPro" id="IPR017896">
    <property type="entry name" value="4Fe4S_Fe-S-bd"/>
</dbReference>
<evidence type="ECO:0000313" key="7">
    <source>
        <dbReference type="Proteomes" id="UP000005868"/>
    </source>
</evidence>
<dbReference type="InterPro" id="IPR007160">
    <property type="entry name" value="DUF362"/>
</dbReference>
<dbReference type="PANTHER" id="PTHR24960">
    <property type="entry name" value="PHOTOSYSTEM I IRON-SULFUR CENTER-RELATED"/>
    <property type="match status" value="1"/>
</dbReference>
<keyword evidence="7" id="KW-1185">Reference proteome</keyword>
<dbReference type="Gene3D" id="3.30.70.20">
    <property type="match status" value="1"/>
</dbReference>
<evidence type="ECO:0000256" key="2">
    <source>
        <dbReference type="ARBA" id="ARBA00022723"/>
    </source>
</evidence>
<sequence length="378" mass="42464">MKYKVGCARCYEYERGKVLQALKEAVARADGFPKLKKQMIVKPNILAPRRPEEAVTTHPEVVKGLITLVRETVSSDMEFVVADSPGYIFTEQRDMLFQVTGMADLSRDGLATVELLSDRGLVEVEKEDAKSLKSLRVARIWLDEKYSTINVAKLKTHVETLITGCIKNIFGIADRKTRKEAHASITQRKFLDAIVDIYALREPDFHVMDAVTVMEGNGPSHGNPRTGGWIFASNNALAIDMVAAYLMGYEDPLSVPLLKAASERKYGPSSLNDIELVGATLEELRIDDYKRVVSFISQMPSFIRGMVHNLVYFYPFLNRDTCLKCGICKKVCPVDAIRMETFPIIDRAKCVKCLCCHEMCPNGSMALRESLLKKIIKR</sequence>
<protein>
    <recommendedName>
        <fullName evidence="5">4Fe-4S ferredoxin-type domain-containing protein</fullName>
    </recommendedName>
</protein>
<accession>G7VAA4</accession>
<feature type="domain" description="4Fe-4S ferredoxin-type" evidence="5">
    <location>
        <begin position="343"/>
        <end position="370"/>
    </location>
</feature>
<evidence type="ECO:0000256" key="4">
    <source>
        <dbReference type="ARBA" id="ARBA00023014"/>
    </source>
</evidence>
<dbReference type="InterPro" id="IPR050157">
    <property type="entry name" value="PSI_iron-sulfur_center"/>
</dbReference>
<evidence type="ECO:0000313" key="6">
    <source>
        <dbReference type="EMBL" id="AER66804.1"/>
    </source>
</evidence>
<dbReference type="eggNOG" id="COG2006">
    <property type="taxonomic scope" value="Bacteria"/>
</dbReference>
<evidence type="ECO:0000256" key="1">
    <source>
        <dbReference type="ARBA" id="ARBA00022485"/>
    </source>
</evidence>
<dbReference type="eggNOG" id="COG1143">
    <property type="taxonomic scope" value="Bacteria"/>
</dbReference>
<organism evidence="6 7">
    <name type="scientific">Thermovirga lienii (strain ATCC BAA-1197 / DSM 17291 / Cas60314)</name>
    <dbReference type="NCBI Taxonomy" id="580340"/>
    <lineage>
        <taxon>Bacteria</taxon>
        <taxon>Thermotogati</taxon>
        <taxon>Synergistota</taxon>
        <taxon>Synergistia</taxon>
        <taxon>Synergistales</taxon>
        <taxon>Thermovirgaceae</taxon>
        <taxon>Thermovirga</taxon>
    </lineage>
</organism>
<proteinExistence type="predicted"/>
<dbReference type="EMBL" id="CP003096">
    <property type="protein sequence ID" value="AER66804.1"/>
    <property type="molecule type" value="Genomic_DNA"/>
</dbReference>
<dbReference type="Pfam" id="PF00037">
    <property type="entry name" value="Fer4"/>
    <property type="match status" value="1"/>
</dbReference>
<keyword evidence="4" id="KW-0411">Iron-sulfur</keyword>
<feature type="domain" description="4Fe-4S ferredoxin-type" evidence="5">
    <location>
        <begin position="313"/>
        <end position="342"/>
    </location>
</feature>
<gene>
    <name evidence="6" type="ordered locus">Tlie_1071</name>
</gene>
<evidence type="ECO:0000256" key="3">
    <source>
        <dbReference type="ARBA" id="ARBA00023004"/>
    </source>
</evidence>
<dbReference type="SUPFAM" id="SSF54862">
    <property type="entry name" value="4Fe-4S ferredoxins"/>
    <property type="match status" value="1"/>
</dbReference>
<keyword evidence="2" id="KW-0479">Metal-binding</keyword>
<dbReference type="Proteomes" id="UP000005868">
    <property type="component" value="Chromosome"/>
</dbReference>
<name>G7VAA4_THELD</name>
<dbReference type="OrthoDB" id="9807879at2"/>
<dbReference type="HOGENOM" id="CLU_058393_1_0_0"/>
<dbReference type="KEGG" id="tli:Tlie_1071"/>
<dbReference type="GO" id="GO:0051539">
    <property type="term" value="F:4 iron, 4 sulfur cluster binding"/>
    <property type="evidence" value="ECO:0007669"/>
    <property type="project" value="UniProtKB-KW"/>
</dbReference>
<reference evidence="7" key="1">
    <citation type="submission" date="2011-10" db="EMBL/GenBank/DDBJ databases">
        <title>The complete genome of chromosome of Thermovirga lienii DSM 17291.</title>
        <authorList>
            <consortium name="US DOE Joint Genome Institute (JGI-PGF)"/>
            <person name="Lucas S."/>
            <person name="Copeland A."/>
            <person name="Lapidus A."/>
            <person name="Glavina del Rio T."/>
            <person name="Dalin E."/>
            <person name="Tice H."/>
            <person name="Bruce D."/>
            <person name="Goodwin L."/>
            <person name="Pitluck S."/>
            <person name="Peters L."/>
            <person name="Mikhailova N."/>
            <person name="Saunders E."/>
            <person name="Kyrpides N."/>
            <person name="Mavromatis K."/>
            <person name="Ivanova N."/>
            <person name="Last F.I."/>
            <person name="Brettin T."/>
            <person name="Detter J.C."/>
            <person name="Han C."/>
            <person name="Larimer F."/>
            <person name="Land M."/>
            <person name="Hauser L."/>
            <person name="Markowitz V."/>
            <person name="Cheng J.-F."/>
            <person name="Hugenholtz P."/>
            <person name="Woyke T."/>
            <person name="Wu D."/>
            <person name="Spring S."/>
            <person name="Schroeder M."/>
            <person name="Brambilla E.-M."/>
            <person name="Klenk H.-P."/>
            <person name="Eisen J.A."/>
        </authorList>
    </citation>
    <scope>NUCLEOTIDE SEQUENCE [LARGE SCALE GENOMIC DNA]</scope>
    <source>
        <strain evidence="7">ATCC BAA-1197 / DSM 17291 / Cas60314</strain>
    </source>
</reference>
<dbReference type="PANTHER" id="PTHR24960:SF76">
    <property type="entry name" value="4FE-4S FERREDOXIN-TYPE DOMAIN-CONTAINING PROTEIN"/>
    <property type="match status" value="1"/>
</dbReference>
<dbReference type="PROSITE" id="PS51379">
    <property type="entry name" value="4FE4S_FER_2"/>
    <property type="match status" value="2"/>
</dbReference>
<keyword evidence="3" id="KW-0408">Iron</keyword>
<evidence type="ECO:0000259" key="5">
    <source>
        <dbReference type="PROSITE" id="PS51379"/>
    </source>
</evidence>
<dbReference type="AlphaFoldDB" id="G7VAA4"/>
<dbReference type="Pfam" id="PF04015">
    <property type="entry name" value="DUF362"/>
    <property type="match status" value="1"/>
</dbReference>
<reference evidence="6 7" key="2">
    <citation type="journal article" date="2012" name="Stand. Genomic Sci.">
        <title>Genome sequence of the moderately thermophilic, amino-acid-degrading and sulfur-reducing bacterium Thermovirga lienii type strain (Cas60314(T)).</title>
        <authorList>
            <person name="Goker M."/>
            <person name="Saunders E."/>
            <person name="Lapidus A."/>
            <person name="Nolan M."/>
            <person name="Lucas S."/>
            <person name="Hammon N."/>
            <person name="Deshpande S."/>
            <person name="Cheng J.F."/>
            <person name="Han C."/>
            <person name="Tapia R."/>
            <person name="Goodwin L.A."/>
            <person name="Pitluck S."/>
            <person name="Liolios K."/>
            <person name="Mavromatis K."/>
            <person name="Pagani I."/>
            <person name="Ivanova N."/>
            <person name="Mikhailova N."/>
            <person name="Pati A."/>
            <person name="Chen A."/>
            <person name="Palaniappan K."/>
            <person name="Land M."/>
            <person name="Chang Y.J."/>
            <person name="Jeffries C.D."/>
            <person name="Brambilla E.M."/>
            <person name="Rohde M."/>
            <person name="Spring S."/>
            <person name="Detter J.C."/>
            <person name="Woyke T."/>
            <person name="Bristow J."/>
            <person name="Eisen J.A."/>
            <person name="Markowitz V."/>
            <person name="Hugenholtz P."/>
            <person name="Kyrpides N.C."/>
            <person name="Klenk H.P."/>
        </authorList>
    </citation>
    <scope>NUCLEOTIDE SEQUENCE [LARGE SCALE GENOMIC DNA]</scope>
    <source>
        <strain evidence="7">ATCC BAA-1197 / DSM 17291 / Cas60314</strain>
    </source>
</reference>
<dbReference type="PROSITE" id="PS00198">
    <property type="entry name" value="4FE4S_FER_1"/>
    <property type="match status" value="2"/>
</dbReference>
<dbReference type="STRING" id="580340.Tlie_1071"/>
<dbReference type="GO" id="GO:0046872">
    <property type="term" value="F:metal ion binding"/>
    <property type="evidence" value="ECO:0007669"/>
    <property type="project" value="UniProtKB-KW"/>
</dbReference>
<dbReference type="InterPro" id="IPR017900">
    <property type="entry name" value="4Fe4S_Fe_S_CS"/>
</dbReference>
<keyword evidence="1" id="KW-0004">4Fe-4S</keyword>